<organism evidence="7 8">
    <name type="scientific">Platanthera zijinensis</name>
    <dbReference type="NCBI Taxonomy" id="2320716"/>
    <lineage>
        <taxon>Eukaryota</taxon>
        <taxon>Viridiplantae</taxon>
        <taxon>Streptophyta</taxon>
        <taxon>Embryophyta</taxon>
        <taxon>Tracheophyta</taxon>
        <taxon>Spermatophyta</taxon>
        <taxon>Magnoliopsida</taxon>
        <taxon>Liliopsida</taxon>
        <taxon>Asparagales</taxon>
        <taxon>Orchidaceae</taxon>
        <taxon>Orchidoideae</taxon>
        <taxon>Orchideae</taxon>
        <taxon>Orchidinae</taxon>
        <taxon>Platanthera</taxon>
    </lineage>
</organism>
<keyword evidence="6" id="KW-0809">Transit peptide</keyword>
<keyword evidence="4" id="KW-0602">Photosynthesis</keyword>
<dbReference type="CDD" id="cd19165">
    <property type="entry name" value="HemeO"/>
    <property type="match status" value="1"/>
</dbReference>
<keyword evidence="5" id="KW-0934">Plastid</keyword>
<dbReference type="GO" id="GO:0009507">
    <property type="term" value="C:chloroplast"/>
    <property type="evidence" value="ECO:0007669"/>
    <property type="project" value="UniProtKB-SubCell"/>
</dbReference>
<reference evidence="7 8" key="1">
    <citation type="journal article" date="2022" name="Nat. Plants">
        <title>Genomes of leafy and leafless Platanthera orchids illuminate the evolution of mycoheterotrophy.</title>
        <authorList>
            <person name="Li M.H."/>
            <person name="Liu K.W."/>
            <person name="Li Z."/>
            <person name="Lu H.C."/>
            <person name="Ye Q.L."/>
            <person name="Zhang D."/>
            <person name="Wang J.Y."/>
            <person name="Li Y.F."/>
            <person name="Zhong Z.M."/>
            <person name="Liu X."/>
            <person name="Yu X."/>
            <person name="Liu D.K."/>
            <person name="Tu X.D."/>
            <person name="Liu B."/>
            <person name="Hao Y."/>
            <person name="Liao X.Y."/>
            <person name="Jiang Y.T."/>
            <person name="Sun W.H."/>
            <person name="Chen J."/>
            <person name="Chen Y.Q."/>
            <person name="Ai Y."/>
            <person name="Zhai J.W."/>
            <person name="Wu S.S."/>
            <person name="Zhou Z."/>
            <person name="Hsiao Y.Y."/>
            <person name="Wu W.L."/>
            <person name="Chen Y.Y."/>
            <person name="Lin Y.F."/>
            <person name="Hsu J.L."/>
            <person name="Li C.Y."/>
            <person name="Wang Z.W."/>
            <person name="Zhao X."/>
            <person name="Zhong W.Y."/>
            <person name="Ma X.K."/>
            <person name="Ma L."/>
            <person name="Huang J."/>
            <person name="Chen G.Z."/>
            <person name="Huang M.Z."/>
            <person name="Huang L."/>
            <person name="Peng D.H."/>
            <person name="Luo Y.B."/>
            <person name="Zou S.Q."/>
            <person name="Chen S.P."/>
            <person name="Lan S."/>
            <person name="Tsai W.C."/>
            <person name="Van de Peer Y."/>
            <person name="Liu Z.J."/>
        </authorList>
    </citation>
    <scope>NUCLEOTIDE SEQUENCE [LARGE SCALE GENOMIC DNA]</scope>
    <source>
        <strain evidence="7">Lor287</strain>
    </source>
</reference>
<dbReference type="InterPro" id="IPR016053">
    <property type="entry name" value="Haem_Oase-like"/>
</dbReference>
<comment type="caution">
    <text evidence="7">The sequence shown here is derived from an EMBL/GenBank/DDBJ whole genome shotgun (WGS) entry which is preliminary data.</text>
</comment>
<evidence type="ECO:0000256" key="2">
    <source>
        <dbReference type="ARBA" id="ARBA00006134"/>
    </source>
</evidence>
<dbReference type="Pfam" id="PF01126">
    <property type="entry name" value="Heme_oxygenase"/>
    <property type="match status" value="1"/>
</dbReference>
<accession>A0AAP0BJ97</accession>
<proteinExistence type="inferred from homology"/>
<dbReference type="InterPro" id="IPR016084">
    <property type="entry name" value="Haem_Oase-like_multi-hlx"/>
</dbReference>
<dbReference type="InterPro" id="IPR016951">
    <property type="entry name" value="Haem_Oase_decyc_pln"/>
</dbReference>
<evidence type="ECO:0008006" key="9">
    <source>
        <dbReference type="Google" id="ProtNLM"/>
    </source>
</evidence>
<evidence type="ECO:0000256" key="4">
    <source>
        <dbReference type="ARBA" id="ARBA00022531"/>
    </source>
</evidence>
<gene>
    <name evidence="7" type="ORF">KSP39_PZI010255</name>
</gene>
<dbReference type="Gene3D" id="1.20.910.10">
    <property type="entry name" value="Heme oxygenase-like"/>
    <property type="match status" value="1"/>
</dbReference>
<keyword evidence="3" id="KW-0150">Chloroplast</keyword>
<dbReference type="GO" id="GO:0015979">
    <property type="term" value="P:photosynthesis"/>
    <property type="evidence" value="ECO:0007669"/>
    <property type="project" value="UniProtKB-KW"/>
</dbReference>
<keyword evidence="8" id="KW-1185">Reference proteome</keyword>
<dbReference type="GO" id="GO:0010024">
    <property type="term" value="P:phytochromobilin biosynthetic process"/>
    <property type="evidence" value="ECO:0007669"/>
    <property type="project" value="TreeGrafter"/>
</dbReference>
<protein>
    <recommendedName>
        <fullName evidence="9">Inactive heme oxygenase 2, chloroplastic</fullName>
    </recommendedName>
</protein>
<dbReference type="Proteomes" id="UP001418222">
    <property type="component" value="Unassembled WGS sequence"/>
</dbReference>
<dbReference type="PANTHER" id="PTHR35703:SF1">
    <property type="entry name" value="INACTIVE HEME OXYGENASE 2, CHLOROPLASTIC-RELATED"/>
    <property type="match status" value="1"/>
</dbReference>
<comment type="similarity">
    <text evidence="2">Belongs to the heme oxygenase family.</text>
</comment>
<dbReference type="EMBL" id="JBBWWQ010000008">
    <property type="protein sequence ID" value="KAK8941322.1"/>
    <property type="molecule type" value="Genomic_DNA"/>
</dbReference>
<dbReference type="InterPro" id="IPR002051">
    <property type="entry name" value="Haem_Oase"/>
</dbReference>
<dbReference type="GO" id="GO:0006788">
    <property type="term" value="P:heme oxidation"/>
    <property type="evidence" value="ECO:0007669"/>
    <property type="project" value="InterPro"/>
</dbReference>
<evidence type="ECO:0000256" key="3">
    <source>
        <dbReference type="ARBA" id="ARBA00022528"/>
    </source>
</evidence>
<sequence length="287" mass="32323">MVPCGSLQLAHRLPHEIRHSSKPYPFCHQTTDSIPRLFACSSSSTASTTISTTITLGGGGVRKRIRNRKLNPGEKDGIVEEMRFVAMRLRTTAPSASDVDEGADESAASTDATWFPTVEGFLHYLVDSKLVFHTLERIVEDSTDVAYVYFRRTGLERSGSLAKDLEWFQRQGHAIPQPSSPGISYASHLADLAEKSAPSFLCHFYNIYFAHVNGGCEISKQVCEKLLLERNLEFYNWEGDAHKLLRNVRENLNKLSEHWPRIEKNKCLREAAKSFKLSGQIVRLIIL</sequence>
<dbReference type="SUPFAM" id="SSF48613">
    <property type="entry name" value="Heme oxygenase-like"/>
    <property type="match status" value="1"/>
</dbReference>
<evidence type="ECO:0000256" key="5">
    <source>
        <dbReference type="ARBA" id="ARBA00022640"/>
    </source>
</evidence>
<evidence type="ECO:0000256" key="1">
    <source>
        <dbReference type="ARBA" id="ARBA00004229"/>
    </source>
</evidence>
<evidence type="ECO:0000256" key="6">
    <source>
        <dbReference type="ARBA" id="ARBA00022946"/>
    </source>
</evidence>
<name>A0AAP0BJ97_9ASPA</name>
<dbReference type="PANTHER" id="PTHR35703">
    <property type="entry name" value="HEME OXYGENASE 1, CHLOROPLASTIC-RELATED"/>
    <property type="match status" value="1"/>
</dbReference>
<evidence type="ECO:0000313" key="7">
    <source>
        <dbReference type="EMBL" id="KAK8941322.1"/>
    </source>
</evidence>
<comment type="subcellular location">
    <subcellularLocation>
        <location evidence="1">Plastid</location>
        <location evidence="1">Chloroplast</location>
    </subcellularLocation>
</comment>
<dbReference type="AlphaFoldDB" id="A0AAP0BJ97"/>
<dbReference type="GO" id="GO:0004392">
    <property type="term" value="F:heme oxygenase (decyclizing) activity"/>
    <property type="evidence" value="ECO:0007669"/>
    <property type="project" value="InterPro"/>
</dbReference>
<evidence type="ECO:0000313" key="8">
    <source>
        <dbReference type="Proteomes" id="UP001418222"/>
    </source>
</evidence>